<evidence type="ECO:0000313" key="2">
    <source>
        <dbReference type="Proteomes" id="UP000585437"/>
    </source>
</evidence>
<gene>
    <name evidence="1" type="ORF">F4695_000698</name>
</gene>
<keyword evidence="1" id="KW-0560">Oxidoreductase</keyword>
<dbReference type="RefSeq" id="WP_184653835.1">
    <property type="nucleotide sequence ID" value="NZ_JACHBU010000001.1"/>
</dbReference>
<protein>
    <submittedName>
        <fullName evidence="1">Quercetin dioxygenase-like cupin family protein</fullName>
    </submittedName>
</protein>
<dbReference type="GO" id="GO:0051213">
    <property type="term" value="F:dioxygenase activity"/>
    <property type="evidence" value="ECO:0007669"/>
    <property type="project" value="UniProtKB-KW"/>
</dbReference>
<accession>A0A7X0MQE0</accession>
<dbReference type="Proteomes" id="UP000585437">
    <property type="component" value="Unassembled WGS sequence"/>
</dbReference>
<dbReference type="EMBL" id="JACHBU010000001">
    <property type="protein sequence ID" value="MBB6507379.1"/>
    <property type="molecule type" value="Genomic_DNA"/>
</dbReference>
<dbReference type="InterPro" id="IPR011051">
    <property type="entry name" value="RmlC_Cupin_sf"/>
</dbReference>
<proteinExistence type="predicted"/>
<sequence length="109" mass="12110">MSETSYNLDNMIGGWFVGDFDPSVVKTDAFEVGVKSYKAGDRDARHYHKIAREITLVVSGRIRMLDREWGEGSLIVIEPGTVNAFEALTDATLTVVKIPSAKNDKYLVD</sequence>
<dbReference type="SUPFAM" id="SSF51182">
    <property type="entry name" value="RmlC-like cupins"/>
    <property type="match status" value="1"/>
</dbReference>
<comment type="caution">
    <text evidence="1">The sequence shown here is derived from an EMBL/GenBank/DDBJ whole genome shotgun (WGS) entry which is preliminary data.</text>
</comment>
<keyword evidence="1" id="KW-0223">Dioxygenase</keyword>
<dbReference type="Gene3D" id="2.60.120.10">
    <property type="entry name" value="Jelly Rolls"/>
    <property type="match status" value="1"/>
</dbReference>
<reference evidence="1 2" key="1">
    <citation type="submission" date="2020-08" db="EMBL/GenBank/DDBJ databases">
        <title>The Agave Microbiome: Exploring the role of microbial communities in plant adaptations to desert environments.</title>
        <authorList>
            <person name="Partida-Martinez L.P."/>
        </authorList>
    </citation>
    <scope>NUCLEOTIDE SEQUENCE [LARGE SCALE GENOMIC DNA]</scope>
    <source>
        <strain evidence="1 2">AS3.12</strain>
    </source>
</reference>
<dbReference type="CDD" id="cd02208">
    <property type="entry name" value="cupin_RmlC-like"/>
    <property type="match status" value="1"/>
</dbReference>
<organism evidence="1 2">
    <name type="scientific">Rhizobium soli</name>
    <dbReference type="NCBI Taxonomy" id="424798"/>
    <lineage>
        <taxon>Bacteria</taxon>
        <taxon>Pseudomonadati</taxon>
        <taxon>Pseudomonadota</taxon>
        <taxon>Alphaproteobacteria</taxon>
        <taxon>Hyphomicrobiales</taxon>
        <taxon>Rhizobiaceae</taxon>
        <taxon>Rhizobium/Agrobacterium group</taxon>
        <taxon>Rhizobium</taxon>
    </lineage>
</organism>
<name>A0A7X0MQE0_9HYPH</name>
<dbReference type="InterPro" id="IPR014710">
    <property type="entry name" value="RmlC-like_jellyroll"/>
</dbReference>
<keyword evidence="2" id="KW-1185">Reference proteome</keyword>
<dbReference type="AlphaFoldDB" id="A0A7X0MQE0"/>
<evidence type="ECO:0000313" key="1">
    <source>
        <dbReference type="EMBL" id="MBB6507379.1"/>
    </source>
</evidence>